<keyword evidence="4 18" id="KW-0963">Cytoplasm</keyword>
<feature type="binding site" evidence="18">
    <location>
        <position position="362"/>
    </location>
    <ligand>
        <name>acetyl-CoA</name>
        <dbReference type="ChEBI" id="CHEBI:57288"/>
    </ligand>
</feature>
<dbReference type="GO" id="GO:0003977">
    <property type="term" value="F:UDP-N-acetylglucosamine diphosphorylase activity"/>
    <property type="evidence" value="ECO:0007669"/>
    <property type="project" value="UniProtKB-UniRule"/>
</dbReference>
<feature type="binding site" evidence="18">
    <location>
        <position position="359"/>
    </location>
    <ligand>
        <name>UDP-N-acetyl-alpha-D-glucosamine</name>
        <dbReference type="ChEBI" id="CHEBI:57705"/>
    </ligand>
</feature>
<feature type="binding site" evidence="18">
    <location>
        <position position="105"/>
    </location>
    <ligand>
        <name>Mg(2+)</name>
        <dbReference type="ChEBI" id="CHEBI:18420"/>
    </ligand>
</feature>
<keyword evidence="14 18" id="KW-0961">Cell wall biogenesis/degradation</keyword>
<evidence type="ECO:0000259" key="19">
    <source>
        <dbReference type="Pfam" id="PF12804"/>
    </source>
</evidence>
<comment type="function">
    <text evidence="17 18">Catalyzes the last two sequential reactions in the de novo biosynthetic pathway for UDP-N-acetylglucosamine (UDP-GlcNAc). The C-terminal domain catalyzes the transfer of acetyl group from acetyl coenzyme A to glucosamine-1-phosphate (GlcN-1-P) to produce N-acetylglucosamine-1-phosphate (GlcNAc-1-P), which is converted into UDP-GlcNAc by the transfer of uridine 5-monophosphate (from uridine 5-triphosphate), a reaction catalyzed by the N-terminal domain.</text>
</comment>
<comment type="pathway">
    <text evidence="18">Bacterial outer membrane biogenesis; LPS lipid A biosynthesis.</text>
</comment>
<gene>
    <name evidence="18" type="primary">glmU</name>
    <name evidence="20" type="ORF">ANTHELSMS3_03056</name>
</gene>
<comment type="subcellular location">
    <subcellularLocation>
        <location evidence="1 18">Cytoplasm</location>
    </subcellularLocation>
</comment>
<feature type="binding site" evidence="18">
    <location>
        <position position="387"/>
    </location>
    <ligand>
        <name>acetyl-CoA</name>
        <dbReference type="ChEBI" id="CHEBI:57288"/>
    </ligand>
</feature>
<dbReference type="AlphaFoldDB" id="A0A222E6T0"/>
<keyword evidence="21" id="KW-1185">Reference proteome</keyword>
<comment type="pathway">
    <text evidence="18">Nucleotide-sugar biosynthesis; UDP-N-acetyl-alpha-D-glucosamine biosynthesis; UDP-N-acetyl-alpha-D-glucosamine from N-acetyl-alpha-D-glucosamine 1-phosphate: step 1/1.</text>
</comment>
<feature type="binding site" evidence="18">
    <location>
        <position position="422"/>
    </location>
    <ligand>
        <name>acetyl-CoA</name>
        <dbReference type="ChEBI" id="CHEBI:57288"/>
    </ligand>
</feature>
<dbReference type="InterPro" id="IPR025877">
    <property type="entry name" value="MobA-like_NTP_Trfase"/>
</dbReference>
<dbReference type="OrthoDB" id="9775031at2"/>
<dbReference type="PANTHER" id="PTHR43584:SF3">
    <property type="entry name" value="BIFUNCTIONAL PROTEIN GLMU"/>
    <property type="match status" value="1"/>
</dbReference>
<dbReference type="Pfam" id="PF12804">
    <property type="entry name" value="NTP_transf_3"/>
    <property type="match status" value="1"/>
</dbReference>
<comment type="pathway">
    <text evidence="18">Nucleotide-sugar biosynthesis; UDP-N-acetyl-alpha-D-glucosamine biosynthesis; N-acetyl-alpha-D-glucosamine 1-phosphate from alpha-D-glucosamine 6-phosphate (route II): step 2/2.</text>
</comment>
<feature type="binding site" evidence="18">
    <location>
        <position position="154"/>
    </location>
    <ligand>
        <name>UDP-N-acetyl-alpha-D-glucosamine</name>
        <dbReference type="ChEBI" id="CHEBI:57705"/>
    </ligand>
</feature>
<keyword evidence="11 18" id="KW-0573">Peptidoglycan synthesis</keyword>
<dbReference type="PANTHER" id="PTHR43584">
    <property type="entry name" value="NUCLEOTIDYL TRANSFERASE"/>
    <property type="match status" value="1"/>
</dbReference>
<feature type="binding site" evidence="18">
    <location>
        <position position="405"/>
    </location>
    <ligand>
        <name>acetyl-CoA</name>
        <dbReference type="ChEBI" id="CHEBI:57288"/>
    </ligand>
</feature>
<comment type="subunit">
    <text evidence="18">Homotrimer.</text>
</comment>
<comment type="similarity">
    <text evidence="3 18">In the N-terminal section; belongs to the N-acetylglucosamine-1-phosphate uridyltransferase family.</text>
</comment>
<dbReference type="InterPro" id="IPR050065">
    <property type="entry name" value="GlmU-like"/>
</dbReference>
<evidence type="ECO:0000256" key="4">
    <source>
        <dbReference type="ARBA" id="ARBA00022490"/>
    </source>
</evidence>
<keyword evidence="12 18" id="KW-0511">Multifunctional enzyme</keyword>
<evidence type="ECO:0000313" key="21">
    <source>
        <dbReference type="Proteomes" id="UP000203589"/>
    </source>
</evidence>
<protein>
    <recommendedName>
        <fullName evidence="18">Bifunctional protein GlmU</fullName>
    </recommendedName>
    <domain>
        <recommendedName>
            <fullName evidence="18">UDP-N-acetylglucosamine pyrophosphorylase</fullName>
            <ecNumber evidence="18">2.7.7.23</ecNumber>
        </recommendedName>
        <alternativeName>
            <fullName evidence="18">N-acetylglucosamine-1-phosphate uridyltransferase</fullName>
        </alternativeName>
    </domain>
    <domain>
        <recommendedName>
            <fullName evidence="18">Glucosamine-1-phosphate N-acetyltransferase</fullName>
            <ecNumber evidence="18">2.3.1.157</ecNumber>
        </recommendedName>
    </domain>
</protein>
<dbReference type="Gene3D" id="3.90.550.10">
    <property type="entry name" value="Spore Coat Polysaccharide Biosynthesis Protein SpsA, Chain A"/>
    <property type="match status" value="1"/>
</dbReference>
<dbReference type="GO" id="GO:0009252">
    <property type="term" value="P:peptidoglycan biosynthetic process"/>
    <property type="evidence" value="ECO:0007669"/>
    <property type="project" value="UniProtKB-UniRule"/>
</dbReference>
<feature type="binding site" evidence="18">
    <location>
        <position position="315"/>
    </location>
    <ligand>
        <name>UDP-N-acetyl-alpha-D-glucosamine</name>
        <dbReference type="ChEBI" id="CHEBI:57705"/>
    </ligand>
</feature>
<feature type="binding site" evidence="18">
    <location>
        <position position="348"/>
    </location>
    <ligand>
        <name>UDP-N-acetyl-alpha-D-glucosamine</name>
        <dbReference type="ChEBI" id="CHEBI:57705"/>
    </ligand>
</feature>
<keyword evidence="5 18" id="KW-0808">Transferase</keyword>
<feature type="binding site" evidence="18">
    <location>
        <begin position="8"/>
        <end position="11"/>
    </location>
    <ligand>
        <name>UDP-N-acetyl-alpha-D-glucosamine</name>
        <dbReference type="ChEBI" id="CHEBI:57705"/>
    </ligand>
</feature>
<accession>A0A222E6T0</accession>
<comment type="catalytic activity">
    <reaction evidence="16 18">
        <text>N-acetyl-alpha-D-glucosamine 1-phosphate + UTP + H(+) = UDP-N-acetyl-alpha-D-glucosamine + diphosphate</text>
        <dbReference type="Rhea" id="RHEA:13509"/>
        <dbReference type="ChEBI" id="CHEBI:15378"/>
        <dbReference type="ChEBI" id="CHEBI:33019"/>
        <dbReference type="ChEBI" id="CHEBI:46398"/>
        <dbReference type="ChEBI" id="CHEBI:57705"/>
        <dbReference type="ChEBI" id="CHEBI:57776"/>
        <dbReference type="EC" id="2.7.7.23"/>
    </reaction>
</comment>
<dbReference type="CDD" id="cd03353">
    <property type="entry name" value="LbH_GlmU_C"/>
    <property type="match status" value="1"/>
</dbReference>
<dbReference type="GO" id="GO:0000287">
    <property type="term" value="F:magnesium ion binding"/>
    <property type="evidence" value="ECO:0007669"/>
    <property type="project" value="UniProtKB-UniRule"/>
</dbReference>
<dbReference type="GO" id="GO:0009245">
    <property type="term" value="P:lipid A biosynthetic process"/>
    <property type="evidence" value="ECO:0007669"/>
    <property type="project" value="UniProtKB-UniRule"/>
</dbReference>
<keyword evidence="10 18" id="KW-0133">Cell shape</keyword>
<evidence type="ECO:0000256" key="13">
    <source>
        <dbReference type="ARBA" id="ARBA00023315"/>
    </source>
</evidence>
<dbReference type="RefSeq" id="WP_094037156.1">
    <property type="nucleotide sequence ID" value="NZ_CP022540.1"/>
</dbReference>
<evidence type="ECO:0000256" key="5">
    <source>
        <dbReference type="ARBA" id="ARBA00022679"/>
    </source>
</evidence>
<keyword evidence="9 18" id="KW-0460">Magnesium</keyword>
<evidence type="ECO:0000313" key="20">
    <source>
        <dbReference type="EMBL" id="ASP21708.1"/>
    </source>
</evidence>
<reference evidence="20 21" key="1">
    <citation type="submission" date="2017-07" db="EMBL/GenBank/DDBJ databases">
        <title>Genome Sequence of Antarctobacter heliothermus Strain SMS3 Isolated from a culture of the Diatom Skeletonema marinoi.</title>
        <authorList>
            <person name="Topel M."/>
            <person name="Pinder M.I.M."/>
            <person name="Johansson O.N."/>
            <person name="Kourtchenko O."/>
            <person name="Godhe A."/>
            <person name="Clarke A.K."/>
        </authorList>
    </citation>
    <scope>NUCLEOTIDE SEQUENCE [LARGE SCALE GENOMIC DNA]</scope>
    <source>
        <strain evidence="20 21">SMS3</strain>
    </source>
</reference>
<dbReference type="GO" id="GO:0016020">
    <property type="term" value="C:membrane"/>
    <property type="evidence" value="ECO:0007669"/>
    <property type="project" value="GOC"/>
</dbReference>
<evidence type="ECO:0000256" key="10">
    <source>
        <dbReference type="ARBA" id="ARBA00022960"/>
    </source>
</evidence>
<dbReference type="UniPathway" id="UPA00113">
    <property type="reaction ID" value="UER00532"/>
</dbReference>
<evidence type="ECO:0000256" key="7">
    <source>
        <dbReference type="ARBA" id="ARBA00022723"/>
    </source>
</evidence>
<evidence type="ECO:0000256" key="17">
    <source>
        <dbReference type="ARBA" id="ARBA00049628"/>
    </source>
</evidence>
<dbReference type="CDD" id="cd02540">
    <property type="entry name" value="GT2_GlmU_N_bac"/>
    <property type="match status" value="1"/>
</dbReference>
<dbReference type="EC" id="2.7.7.23" evidence="18"/>
<dbReference type="SUPFAM" id="SSF51161">
    <property type="entry name" value="Trimeric LpxA-like enzymes"/>
    <property type="match status" value="1"/>
</dbReference>
<dbReference type="Pfam" id="PF00132">
    <property type="entry name" value="Hexapep"/>
    <property type="match status" value="1"/>
</dbReference>
<dbReference type="InterPro" id="IPR001451">
    <property type="entry name" value="Hexapep"/>
</dbReference>
<feature type="binding site" evidence="18">
    <location>
        <begin position="103"/>
        <end position="105"/>
    </location>
    <ligand>
        <name>UDP-N-acetyl-alpha-D-glucosamine</name>
        <dbReference type="ChEBI" id="CHEBI:57705"/>
    </ligand>
</feature>
<dbReference type="Proteomes" id="UP000203589">
    <property type="component" value="Chromosome"/>
</dbReference>
<dbReference type="EMBL" id="CP022540">
    <property type="protein sequence ID" value="ASP21708.1"/>
    <property type="molecule type" value="Genomic_DNA"/>
</dbReference>
<dbReference type="InterPro" id="IPR005882">
    <property type="entry name" value="Bifunctional_GlmU"/>
</dbReference>
<evidence type="ECO:0000256" key="6">
    <source>
        <dbReference type="ARBA" id="ARBA00022695"/>
    </source>
</evidence>
<evidence type="ECO:0000256" key="2">
    <source>
        <dbReference type="ARBA" id="ARBA00007707"/>
    </source>
</evidence>
<evidence type="ECO:0000256" key="18">
    <source>
        <dbReference type="HAMAP-Rule" id="MF_01631"/>
    </source>
</evidence>
<keyword evidence="6 18" id="KW-0548">Nucleotidyltransferase</keyword>
<evidence type="ECO:0000256" key="3">
    <source>
        <dbReference type="ARBA" id="ARBA00007947"/>
    </source>
</evidence>
<dbReference type="GO" id="GO:0019134">
    <property type="term" value="F:glucosamine-1-phosphate N-acetyltransferase activity"/>
    <property type="evidence" value="ECO:0007669"/>
    <property type="project" value="UniProtKB-UniRule"/>
</dbReference>
<dbReference type="UniPathway" id="UPA00973"/>
<keyword evidence="8 18" id="KW-0677">Repeat</keyword>
<evidence type="ECO:0000256" key="16">
    <source>
        <dbReference type="ARBA" id="ARBA00048493"/>
    </source>
</evidence>
<feature type="active site" description="Proton acceptor" evidence="18">
    <location>
        <position position="345"/>
    </location>
</feature>
<feature type="domain" description="MobA-like NTP transferase" evidence="19">
    <location>
        <begin position="6"/>
        <end position="132"/>
    </location>
</feature>
<evidence type="ECO:0000256" key="8">
    <source>
        <dbReference type="ARBA" id="ARBA00022737"/>
    </source>
</evidence>
<dbReference type="NCBIfam" id="TIGR01173">
    <property type="entry name" value="glmU"/>
    <property type="match status" value="1"/>
</dbReference>
<feature type="binding site" evidence="18">
    <location>
        <position position="333"/>
    </location>
    <ligand>
        <name>UDP-N-acetyl-alpha-D-glucosamine</name>
        <dbReference type="ChEBI" id="CHEBI:57705"/>
    </ligand>
</feature>
<feature type="region of interest" description="Linker" evidence="18">
    <location>
        <begin position="229"/>
        <end position="249"/>
    </location>
</feature>
<dbReference type="SUPFAM" id="SSF53448">
    <property type="entry name" value="Nucleotide-diphospho-sugar transferases"/>
    <property type="match status" value="1"/>
</dbReference>
<feature type="binding site" evidence="18">
    <location>
        <position position="75"/>
    </location>
    <ligand>
        <name>UDP-N-acetyl-alpha-D-glucosamine</name>
        <dbReference type="ChEBI" id="CHEBI:57705"/>
    </ligand>
</feature>
<dbReference type="InterPro" id="IPR011004">
    <property type="entry name" value="Trimer_LpxA-like_sf"/>
</dbReference>
<keyword evidence="7 18" id="KW-0479">Metal-binding</keyword>
<dbReference type="Gene3D" id="2.160.10.10">
    <property type="entry name" value="Hexapeptide repeat proteins"/>
    <property type="match status" value="1"/>
</dbReference>
<dbReference type="GO" id="GO:0005737">
    <property type="term" value="C:cytoplasm"/>
    <property type="evidence" value="ECO:0007669"/>
    <property type="project" value="UniProtKB-SubCell"/>
</dbReference>
<dbReference type="NCBIfam" id="NF010933">
    <property type="entry name" value="PRK14353.1"/>
    <property type="match status" value="1"/>
</dbReference>
<comment type="similarity">
    <text evidence="2 18">In the C-terminal section; belongs to the transferase hexapeptide repeat family.</text>
</comment>
<dbReference type="HAMAP" id="MF_01631">
    <property type="entry name" value="GlmU"/>
    <property type="match status" value="1"/>
</dbReference>
<feature type="binding site" evidence="18">
    <location>
        <position position="226"/>
    </location>
    <ligand>
        <name>UDP-N-acetyl-alpha-D-glucosamine</name>
        <dbReference type="ChEBI" id="CHEBI:57705"/>
    </ligand>
</feature>
<evidence type="ECO:0000256" key="11">
    <source>
        <dbReference type="ARBA" id="ARBA00022984"/>
    </source>
</evidence>
<dbReference type="EC" id="2.3.1.157" evidence="18"/>
<feature type="binding site" evidence="18">
    <location>
        <position position="140"/>
    </location>
    <ligand>
        <name>UDP-N-acetyl-alpha-D-glucosamine</name>
        <dbReference type="ChEBI" id="CHEBI:57705"/>
    </ligand>
</feature>
<evidence type="ECO:0000256" key="1">
    <source>
        <dbReference type="ARBA" id="ARBA00004496"/>
    </source>
</evidence>
<evidence type="ECO:0000256" key="14">
    <source>
        <dbReference type="ARBA" id="ARBA00023316"/>
    </source>
</evidence>
<proteinExistence type="inferred from homology"/>
<organism evidence="20 21">
    <name type="scientific">Antarctobacter heliothermus</name>
    <dbReference type="NCBI Taxonomy" id="74033"/>
    <lineage>
        <taxon>Bacteria</taxon>
        <taxon>Pseudomonadati</taxon>
        <taxon>Pseudomonadota</taxon>
        <taxon>Alphaproteobacteria</taxon>
        <taxon>Rhodobacterales</taxon>
        <taxon>Roseobacteraceae</taxon>
        <taxon>Antarctobacter</taxon>
    </lineage>
</organism>
<name>A0A222E6T0_9RHOB</name>
<evidence type="ECO:0000256" key="9">
    <source>
        <dbReference type="ARBA" id="ARBA00022842"/>
    </source>
</evidence>
<feature type="binding site" evidence="18">
    <location>
        <position position="22"/>
    </location>
    <ligand>
        <name>UDP-N-acetyl-alpha-D-glucosamine</name>
        <dbReference type="ChEBI" id="CHEBI:57705"/>
    </ligand>
</feature>
<keyword evidence="13 18" id="KW-0012">Acyltransferase</keyword>
<evidence type="ECO:0000256" key="15">
    <source>
        <dbReference type="ARBA" id="ARBA00048247"/>
    </source>
</evidence>
<feature type="binding site" evidence="18">
    <location>
        <begin position="80"/>
        <end position="81"/>
    </location>
    <ligand>
        <name>UDP-N-acetyl-alpha-D-glucosamine</name>
        <dbReference type="ChEBI" id="CHEBI:57705"/>
    </ligand>
</feature>
<feature type="binding site" evidence="18">
    <location>
        <position position="169"/>
    </location>
    <ligand>
        <name>UDP-N-acetyl-alpha-D-glucosamine</name>
        <dbReference type="ChEBI" id="CHEBI:57705"/>
    </ligand>
</feature>
<evidence type="ECO:0000256" key="12">
    <source>
        <dbReference type="ARBA" id="ARBA00023268"/>
    </source>
</evidence>
<feature type="binding site" evidence="18">
    <location>
        <begin position="368"/>
        <end position="369"/>
    </location>
    <ligand>
        <name>acetyl-CoA</name>
        <dbReference type="ChEBI" id="CHEBI:57288"/>
    </ligand>
</feature>
<dbReference type="GO" id="GO:0008360">
    <property type="term" value="P:regulation of cell shape"/>
    <property type="evidence" value="ECO:0007669"/>
    <property type="project" value="UniProtKB-KW"/>
</dbReference>
<dbReference type="InterPro" id="IPR029044">
    <property type="entry name" value="Nucleotide-diphossugar_trans"/>
</dbReference>
<dbReference type="GO" id="GO:0071555">
    <property type="term" value="P:cell wall organization"/>
    <property type="evidence" value="ECO:0007669"/>
    <property type="project" value="UniProtKB-KW"/>
</dbReference>
<dbReference type="GO" id="GO:0006048">
    <property type="term" value="P:UDP-N-acetylglucosamine biosynthetic process"/>
    <property type="evidence" value="ECO:0007669"/>
    <property type="project" value="UniProtKB-UniPathway"/>
</dbReference>
<dbReference type="GO" id="GO:0000902">
    <property type="term" value="P:cell morphogenesis"/>
    <property type="evidence" value="ECO:0007669"/>
    <property type="project" value="UniProtKB-UniRule"/>
</dbReference>
<feature type="binding site" evidence="18">
    <location>
        <position position="226"/>
    </location>
    <ligand>
        <name>Mg(2+)</name>
        <dbReference type="ChEBI" id="CHEBI:18420"/>
    </ligand>
</feature>
<comment type="catalytic activity">
    <reaction evidence="15 18">
        <text>alpha-D-glucosamine 1-phosphate + acetyl-CoA = N-acetyl-alpha-D-glucosamine 1-phosphate + CoA + H(+)</text>
        <dbReference type="Rhea" id="RHEA:13725"/>
        <dbReference type="ChEBI" id="CHEBI:15378"/>
        <dbReference type="ChEBI" id="CHEBI:57287"/>
        <dbReference type="ChEBI" id="CHEBI:57288"/>
        <dbReference type="ChEBI" id="CHEBI:57776"/>
        <dbReference type="ChEBI" id="CHEBI:58516"/>
        <dbReference type="EC" id="2.3.1.157"/>
    </reaction>
</comment>
<feature type="region of interest" description="Pyrophosphorylase" evidence="18">
    <location>
        <begin position="1"/>
        <end position="228"/>
    </location>
</feature>
<dbReference type="KEGG" id="aht:ANTHELSMS3_03056"/>
<dbReference type="InterPro" id="IPR038009">
    <property type="entry name" value="GlmU_C_LbH"/>
</dbReference>
<sequence length="451" mass="47017">MSIALVILAAGKGTRMESDLPKVLHQIAGAPMLWHAMRAGAALEPERTVVVAGHGFDTVAAAARDYDPDVTVVEQAEQLGTGHAVSQALPALEGFEGDVVVLYGDTPFISEDTLEAMRAARASHDVVVLGFEAADPARYGRLVMAGDDLVKIVEFKDATDEERAITLCNSGVIAADAGLLTALLGKVGNDNASGEYYLTDVPGLARAEGHSATVVRCPEAETLGVNSRADLAFAEAAFQTAARAALLDQGVTLQAPDTVQLGWDTAVGRDAEIEPYVVFAPGVTIESGARIRAFSHLEGCHVSRGAVVGPYARLRPGAELAEDVHVGNFVEIKNAQLHEGAKANHLTYIGDAEIGAKTNIGAGTITCNYDGVFKHRTIIGKNAFIGSDTMLVAPVTVGDGAMTGSGSTITADVPAGALALARGKQEIKPGFATKLMNMLRAKKAKQQQAQG</sequence>
<feature type="region of interest" description="N-acetyltransferase" evidence="18">
    <location>
        <begin position="250"/>
        <end position="451"/>
    </location>
</feature>
<comment type="cofactor">
    <cofactor evidence="18">
        <name>Mg(2+)</name>
        <dbReference type="ChEBI" id="CHEBI:18420"/>
    </cofactor>
    <text evidence="18">Binds 1 Mg(2+) ion per subunit.</text>
</comment>